<dbReference type="EMBL" id="FZTC01000024">
    <property type="protein sequence ID" value="SNU37150.1"/>
    <property type="molecule type" value="Genomic_DNA"/>
</dbReference>
<evidence type="ECO:0008006" key="3">
    <source>
        <dbReference type="Google" id="ProtNLM"/>
    </source>
</evidence>
<dbReference type="AlphaFoldDB" id="A0A285B8B8"/>
<reference evidence="2" key="1">
    <citation type="submission" date="2017-08" db="EMBL/GenBank/DDBJ databases">
        <authorList>
            <person name="Brisse S."/>
        </authorList>
    </citation>
    <scope>NUCLEOTIDE SEQUENCE [LARGE SCALE GENOMIC DNA]</scope>
    <source>
        <strain evidence="2">06D021</strain>
    </source>
</reference>
<dbReference type="RefSeq" id="WP_075809041.1">
    <property type="nucleotide sequence ID" value="NZ_CBCSJA010000055.1"/>
</dbReference>
<dbReference type="Proteomes" id="UP000220639">
    <property type="component" value="Unassembled WGS sequence"/>
</dbReference>
<proteinExistence type="predicted"/>
<evidence type="ECO:0000313" key="2">
    <source>
        <dbReference type="Proteomes" id="UP000220639"/>
    </source>
</evidence>
<sequence>MLYGTRKELNKKLKRMFGNEERYALLVWTKEDVMAQVENMTEHEAHIVLELIGQTGTGDHAEEGVSFRTVQDLYAGIQESTRRISVPADMLAKLTNIAGRALSEEDARAWPLVCLQYPTVADALADIDWLRLQLAA</sequence>
<protein>
    <recommendedName>
        <fullName evidence="3">DUF1380 domain-containing protein</fullName>
    </recommendedName>
</protein>
<organism evidence="1 2">
    <name type="scientific">Klebsiella grimontii</name>
    <dbReference type="NCBI Taxonomy" id="2058152"/>
    <lineage>
        <taxon>Bacteria</taxon>
        <taxon>Pseudomonadati</taxon>
        <taxon>Pseudomonadota</taxon>
        <taxon>Gammaproteobacteria</taxon>
        <taxon>Enterobacterales</taxon>
        <taxon>Enterobacteriaceae</taxon>
        <taxon>Klebsiella/Raoultella group</taxon>
        <taxon>Klebsiella</taxon>
    </lineage>
</organism>
<dbReference type="InterPro" id="IPR009811">
    <property type="entry name" value="DUF1380"/>
</dbReference>
<dbReference type="Pfam" id="PF07128">
    <property type="entry name" value="DUF1380"/>
    <property type="match status" value="1"/>
</dbReference>
<name>A0A285B8B8_9ENTR</name>
<accession>A0A285B8B8</accession>
<evidence type="ECO:0000313" key="1">
    <source>
        <dbReference type="EMBL" id="SNU37150.1"/>
    </source>
</evidence>
<gene>
    <name evidence="1" type="ORF">KOSB73_300077</name>
</gene>